<evidence type="ECO:0000313" key="8">
    <source>
        <dbReference type="Proteomes" id="UP001209540"/>
    </source>
</evidence>
<dbReference type="InterPro" id="IPR036322">
    <property type="entry name" value="WD40_repeat_dom_sf"/>
</dbReference>
<keyword evidence="3 6" id="KW-0853">WD repeat</keyword>
<dbReference type="PRINTS" id="PR00320">
    <property type="entry name" value="GPROTEINBRPT"/>
</dbReference>
<dbReference type="InterPro" id="IPR001680">
    <property type="entry name" value="WD40_rpt"/>
</dbReference>
<gene>
    <name evidence="7" type="ORF">BDA99DRAFT_444300</name>
</gene>
<evidence type="ECO:0000256" key="4">
    <source>
        <dbReference type="ARBA" id="ARBA00022737"/>
    </source>
</evidence>
<evidence type="ECO:0000256" key="5">
    <source>
        <dbReference type="ARBA" id="ARBA00038145"/>
    </source>
</evidence>
<dbReference type="GO" id="GO:0005737">
    <property type="term" value="C:cytoplasm"/>
    <property type="evidence" value="ECO:0007669"/>
    <property type="project" value="UniProtKB-SubCell"/>
</dbReference>
<protein>
    <submittedName>
        <fullName evidence="7">WD40-repeat-containing domain protein</fullName>
    </submittedName>
</protein>
<dbReference type="SMART" id="SM00320">
    <property type="entry name" value="WD40"/>
    <property type="match status" value="7"/>
</dbReference>
<feature type="repeat" description="WD" evidence="6">
    <location>
        <begin position="72"/>
        <end position="100"/>
    </location>
</feature>
<evidence type="ECO:0000313" key="7">
    <source>
        <dbReference type="EMBL" id="KAI9251943.1"/>
    </source>
</evidence>
<name>A0AAD5K384_9FUNG</name>
<organism evidence="7 8">
    <name type="scientific">Phascolomyces articulosus</name>
    <dbReference type="NCBI Taxonomy" id="60185"/>
    <lineage>
        <taxon>Eukaryota</taxon>
        <taxon>Fungi</taxon>
        <taxon>Fungi incertae sedis</taxon>
        <taxon>Mucoromycota</taxon>
        <taxon>Mucoromycotina</taxon>
        <taxon>Mucoromycetes</taxon>
        <taxon>Mucorales</taxon>
        <taxon>Lichtheimiaceae</taxon>
        <taxon>Phascolomyces</taxon>
    </lineage>
</organism>
<evidence type="ECO:0000256" key="6">
    <source>
        <dbReference type="PROSITE-ProRule" id="PRU00221"/>
    </source>
</evidence>
<dbReference type="EMBL" id="JAIXMP010000029">
    <property type="protein sequence ID" value="KAI9251943.1"/>
    <property type="molecule type" value="Genomic_DNA"/>
</dbReference>
<dbReference type="Gene3D" id="2.130.10.10">
    <property type="entry name" value="YVTN repeat-like/Quinoprotein amine dehydrogenase"/>
    <property type="match status" value="2"/>
</dbReference>
<keyword evidence="2" id="KW-0963">Cytoplasm</keyword>
<sequence length="301" mass="33251">MTTYPTHCDQTLNGHKGPVSQVCYNKSGQYCVSGGRDRTVRLWNPATGMELHSYNGHGRDVLGLMITLFYRSPDNAKLASCGVDRAVILWDVGTGEILRRYTAHWERVNSVDFNEQGTVLVSGSFDATIRIWDCRSSNFSPIQVLEDCKDTVMSIHVKDVEIIAGSTDGKVRTYDLRNGRLSEDYIGPAITSARFSNDGNCILVSTLDDTVRLMDKSNGTLLNEFTGHINKDFKVESVMSNTDAYAISGSENGEIYIWDVLEGTKVTTLKSHDSIVSSVDYHPSDVAMVTAGDDGIIRVWS</sequence>
<accession>A0AAD5K384</accession>
<dbReference type="SUPFAM" id="SSF50978">
    <property type="entry name" value="WD40 repeat-like"/>
    <property type="match status" value="1"/>
</dbReference>
<comment type="similarity">
    <text evidence="5">Belongs to the WD repeat MORG1 family.</text>
</comment>
<comment type="caution">
    <text evidence="7">The sequence shown here is derived from an EMBL/GenBank/DDBJ whole genome shotgun (WGS) entry which is preliminary data.</text>
</comment>
<reference evidence="7" key="2">
    <citation type="submission" date="2023-02" db="EMBL/GenBank/DDBJ databases">
        <authorList>
            <consortium name="DOE Joint Genome Institute"/>
            <person name="Mondo S.J."/>
            <person name="Chang Y."/>
            <person name="Wang Y."/>
            <person name="Ahrendt S."/>
            <person name="Andreopoulos W."/>
            <person name="Barry K."/>
            <person name="Beard J."/>
            <person name="Benny G.L."/>
            <person name="Blankenship S."/>
            <person name="Bonito G."/>
            <person name="Cuomo C."/>
            <person name="Desiro A."/>
            <person name="Gervers K.A."/>
            <person name="Hundley H."/>
            <person name="Kuo A."/>
            <person name="LaButti K."/>
            <person name="Lang B.F."/>
            <person name="Lipzen A."/>
            <person name="O'Donnell K."/>
            <person name="Pangilinan J."/>
            <person name="Reynolds N."/>
            <person name="Sandor L."/>
            <person name="Smith M.W."/>
            <person name="Tsang A."/>
            <person name="Grigoriev I.V."/>
            <person name="Stajich J.E."/>
            <person name="Spatafora J.W."/>
        </authorList>
    </citation>
    <scope>NUCLEOTIDE SEQUENCE</scope>
    <source>
        <strain evidence="7">RSA 2281</strain>
    </source>
</reference>
<dbReference type="InterPro" id="IPR015943">
    <property type="entry name" value="WD40/YVTN_repeat-like_dom_sf"/>
</dbReference>
<dbReference type="Proteomes" id="UP001209540">
    <property type="component" value="Unassembled WGS sequence"/>
</dbReference>
<dbReference type="PROSITE" id="PS50294">
    <property type="entry name" value="WD_REPEATS_REGION"/>
    <property type="match status" value="3"/>
</dbReference>
<feature type="repeat" description="WD" evidence="6">
    <location>
        <begin position="101"/>
        <end position="133"/>
    </location>
</feature>
<feature type="repeat" description="WD" evidence="6">
    <location>
        <begin position="269"/>
        <end position="301"/>
    </location>
</feature>
<keyword evidence="8" id="KW-1185">Reference proteome</keyword>
<dbReference type="GO" id="GO:0000398">
    <property type="term" value="P:mRNA splicing, via spliceosome"/>
    <property type="evidence" value="ECO:0007669"/>
    <property type="project" value="TreeGrafter"/>
</dbReference>
<dbReference type="Pfam" id="PF00400">
    <property type="entry name" value="WD40"/>
    <property type="match status" value="6"/>
</dbReference>
<dbReference type="GO" id="GO:0071013">
    <property type="term" value="C:catalytic step 2 spliceosome"/>
    <property type="evidence" value="ECO:0007669"/>
    <property type="project" value="TreeGrafter"/>
</dbReference>
<dbReference type="PANTHER" id="PTHR22842:SF3">
    <property type="entry name" value="WD REPEAT DOMAIN-CONTAINING PROTEIN 83"/>
    <property type="match status" value="1"/>
</dbReference>
<evidence type="ECO:0000256" key="3">
    <source>
        <dbReference type="ARBA" id="ARBA00022574"/>
    </source>
</evidence>
<dbReference type="PROSITE" id="PS50082">
    <property type="entry name" value="WD_REPEATS_2"/>
    <property type="match status" value="4"/>
</dbReference>
<dbReference type="InterPro" id="IPR020472">
    <property type="entry name" value="WD40_PAC1"/>
</dbReference>
<keyword evidence="4" id="KW-0677">Repeat</keyword>
<dbReference type="AlphaFoldDB" id="A0AAD5K384"/>
<dbReference type="PANTHER" id="PTHR22842">
    <property type="entry name" value="WD40 REPEAT PROTEIN"/>
    <property type="match status" value="1"/>
</dbReference>
<proteinExistence type="inferred from homology"/>
<feature type="repeat" description="WD" evidence="6">
    <location>
        <begin position="12"/>
        <end position="53"/>
    </location>
</feature>
<reference evidence="7" key="1">
    <citation type="journal article" date="2022" name="IScience">
        <title>Evolution of zygomycete secretomes and the origins of terrestrial fungal ecologies.</title>
        <authorList>
            <person name="Chang Y."/>
            <person name="Wang Y."/>
            <person name="Mondo S."/>
            <person name="Ahrendt S."/>
            <person name="Andreopoulos W."/>
            <person name="Barry K."/>
            <person name="Beard J."/>
            <person name="Benny G.L."/>
            <person name="Blankenship S."/>
            <person name="Bonito G."/>
            <person name="Cuomo C."/>
            <person name="Desiro A."/>
            <person name="Gervers K.A."/>
            <person name="Hundley H."/>
            <person name="Kuo A."/>
            <person name="LaButti K."/>
            <person name="Lang B.F."/>
            <person name="Lipzen A."/>
            <person name="O'Donnell K."/>
            <person name="Pangilinan J."/>
            <person name="Reynolds N."/>
            <person name="Sandor L."/>
            <person name="Smith M.E."/>
            <person name="Tsang A."/>
            <person name="Grigoriev I.V."/>
            <person name="Stajich J.E."/>
            <person name="Spatafora J.W."/>
        </authorList>
    </citation>
    <scope>NUCLEOTIDE SEQUENCE</scope>
    <source>
        <strain evidence="7">RSA 2281</strain>
    </source>
</reference>
<dbReference type="InterPro" id="IPR051980">
    <property type="entry name" value="WD_repeat_MORG1"/>
</dbReference>
<evidence type="ECO:0000256" key="1">
    <source>
        <dbReference type="ARBA" id="ARBA00004496"/>
    </source>
</evidence>
<comment type="subcellular location">
    <subcellularLocation>
        <location evidence="1">Cytoplasm</location>
    </subcellularLocation>
</comment>
<evidence type="ECO:0000256" key="2">
    <source>
        <dbReference type="ARBA" id="ARBA00022490"/>
    </source>
</evidence>
<dbReference type="CDD" id="cd00200">
    <property type="entry name" value="WD40"/>
    <property type="match status" value="1"/>
</dbReference>